<dbReference type="PANTHER" id="PTHR12318:SF0">
    <property type="entry name" value="ACYL-COENZYME A DIPHOSPHATASE NUDT19"/>
    <property type="match status" value="1"/>
</dbReference>
<sequence length="207" mass="23266">MTDSIHLETPMPVRDAATLIFLRQQGDERRVLMGQRGRSAVFMPGKFVFPGGGVDPQDYEMDTLKSAGDTCLRRLEYEASSDLAMAVLAAARREVLEETGLALQETAQMHFIFRAVTPPKRTRRFDARFLVCDANKIEGNPDDFSRAEDELSHLQWVSLDRAMLLDLPFVTRIVLGEVQAMSAQISAPEAVPFYDHRGPIGRIRSIR</sequence>
<evidence type="ECO:0000313" key="8">
    <source>
        <dbReference type="EMBL" id="SLN69073.1"/>
    </source>
</evidence>
<dbReference type="AlphaFoldDB" id="A0A1Y5TPI1"/>
<feature type="domain" description="Nudix hydrolase" evidence="7">
    <location>
        <begin position="12"/>
        <end position="179"/>
    </location>
</feature>
<dbReference type="GO" id="GO:0046872">
    <property type="term" value="F:metal ion binding"/>
    <property type="evidence" value="ECO:0007669"/>
    <property type="project" value="UniProtKB-KW"/>
</dbReference>
<dbReference type="STRING" id="658057.SAMN04488032_1198"/>
<evidence type="ECO:0000256" key="4">
    <source>
        <dbReference type="ARBA" id="ARBA00022801"/>
    </source>
</evidence>
<dbReference type="OrthoDB" id="9805905at2"/>
<keyword evidence="9" id="KW-1185">Reference proteome</keyword>
<dbReference type="Gene3D" id="3.90.79.10">
    <property type="entry name" value="Nucleoside Triphosphate Pyrophosphohydrolase"/>
    <property type="match status" value="2"/>
</dbReference>
<keyword evidence="4" id="KW-0378">Hydrolase</keyword>
<keyword evidence="5" id="KW-0460">Magnesium</keyword>
<dbReference type="EMBL" id="FWFW01000018">
    <property type="protein sequence ID" value="SLN69073.1"/>
    <property type="molecule type" value="Genomic_DNA"/>
</dbReference>
<keyword evidence="3" id="KW-0479">Metal-binding</keyword>
<evidence type="ECO:0000256" key="3">
    <source>
        <dbReference type="ARBA" id="ARBA00022723"/>
    </source>
</evidence>
<accession>A0A1Y5TPI1</accession>
<dbReference type="GO" id="GO:0016818">
    <property type="term" value="F:hydrolase activity, acting on acid anhydrides, in phosphorus-containing anhydrides"/>
    <property type="evidence" value="ECO:0007669"/>
    <property type="project" value="InterPro"/>
</dbReference>
<gene>
    <name evidence="8" type="ORF">PAM7971_03686</name>
</gene>
<dbReference type="PANTHER" id="PTHR12318">
    <property type="entry name" value="TESTOSTERONE-REGULATED PROTEIN RP2"/>
    <property type="match status" value="1"/>
</dbReference>
<dbReference type="Proteomes" id="UP000193307">
    <property type="component" value="Unassembled WGS sequence"/>
</dbReference>
<evidence type="ECO:0000256" key="1">
    <source>
        <dbReference type="ARBA" id="ARBA00001936"/>
    </source>
</evidence>
<evidence type="ECO:0000256" key="2">
    <source>
        <dbReference type="ARBA" id="ARBA00001946"/>
    </source>
</evidence>
<dbReference type="RefSeq" id="WP_090875461.1">
    <property type="nucleotide sequence ID" value="NZ_FNZV01000019.1"/>
</dbReference>
<proteinExistence type="predicted"/>
<name>A0A1Y5TPI1_9RHOB</name>
<evidence type="ECO:0000256" key="6">
    <source>
        <dbReference type="ARBA" id="ARBA00023211"/>
    </source>
</evidence>
<protein>
    <submittedName>
        <fullName evidence="8">NUDIX domain protein</fullName>
    </submittedName>
</protein>
<evidence type="ECO:0000313" key="9">
    <source>
        <dbReference type="Proteomes" id="UP000193307"/>
    </source>
</evidence>
<dbReference type="SUPFAM" id="SSF55811">
    <property type="entry name" value="Nudix"/>
    <property type="match status" value="1"/>
</dbReference>
<dbReference type="InterPro" id="IPR039121">
    <property type="entry name" value="NUDT19"/>
</dbReference>
<keyword evidence="6" id="KW-0464">Manganese</keyword>
<comment type="cofactor">
    <cofactor evidence="2">
        <name>Mg(2+)</name>
        <dbReference type="ChEBI" id="CHEBI:18420"/>
    </cofactor>
</comment>
<evidence type="ECO:0000256" key="5">
    <source>
        <dbReference type="ARBA" id="ARBA00022842"/>
    </source>
</evidence>
<dbReference type="CDD" id="cd18870">
    <property type="entry name" value="NUDIX_AcylCoAdiphos_Nudt19"/>
    <property type="match status" value="1"/>
</dbReference>
<dbReference type="PROSITE" id="PS51462">
    <property type="entry name" value="NUDIX"/>
    <property type="match status" value="1"/>
</dbReference>
<reference evidence="8 9" key="1">
    <citation type="submission" date="2017-03" db="EMBL/GenBank/DDBJ databases">
        <authorList>
            <person name="Afonso C.L."/>
            <person name="Miller P.J."/>
            <person name="Scott M.A."/>
            <person name="Spackman E."/>
            <person name="Goraichik I."/>
            <person name="Dimitrov K.M."/>
            <person name="Suarez D.L."/>
            <person name="Swayne D.E."/>
        </authorList>
    </citation>
    <scope>NUCLEOTIDE SEQUENCE [LARGE SCALE GENOMIC DNA]</scope>
    <source>
        <strain evidence="8 9">CECT 7971</strain>
    </source>
</reference>
<dbReference type="InterPro" id="IPR000086">
    <property type="entry name" value="NUDIX_hydrolase_dom"/>
</dbReference>
<dbReference type="InterPro" id="IPR015797">
    <property type="entry name" value="NUDIX_hydrolase-like_dom_sf"/>
</dbReference>
<comment type="cofactor">
    <cofactor evidence="1">
        <name>Mn(2+)</name>
        <dbReference type="ChEBI" id="CHEBI:29035"/>
    </cofactor>
</comment>
<evidence type="ECO:0000259" key="7">
    <source>
        <dbReference type="PROSITE" id="PS51462"/>
    </source>
</evidence>
<dbReference type="Pfam" id="PF00293">
    <property type="entry name" value="NUDIX"/>
    <property type="match status" value="1"/>
</dbReference>
<organism evidence="8 9">
    <name type="scientific">Pacificibacter marinus</name>
    <dbReference type="NCBI Taxonomy" id="658057"/>
    <lineage>
        <taxon>Bacteria</taxon>
        <taxon>Pseudomonadati</taxon>
        <taxon>Pseudomonadota</taxon>
        <taxon>Alphaproteobacteria</taxon>
        <taxon>Rhodobacterales</taxon>
        <taxon>Roseobacteraceae</taxon>
        <taxon>Pacificibacter</taxon>
    </lineage>
</organism>